<organism evidence="2 3">
    <name type="scientific">Chelatococcus caeni</name>
    <dbReference type="NCBI Taxonomy" id="1348468"/>
    <lineage>
        <taxon>Bacteria</taxon>
        <taxon>Pseudomonadati</taxon>
        <taxon>Pseudomonadota</taxon>
        <taxon>Alphaproteobacteria</taxon>
        <taxon>Hyphomicrobiales</taxon>
        <taxon>Chelatococcaceae</taxon>
        <taxon>Chelatococcus</taxon>
    </lineage>
</organism>
<dbReference type="RefSeq" id="WP_183316604.1">
    <property type="nucleotide sequence ID" value="NZ_JACIEN010000002.1"/>
</dbReference>
<dbReference type="EMBL" id="JACIEN010000002">
    <property type="protein sequence ID" value="MBB4017166.1"/>
    <property type="molecule type" value="Genomic_DNA"/>
</dbReference>
<accession>A0A840C2J4</accession>
<proteinExistence type="predicted"/>
<comment type="caution">
    <text evidence="2">The sequence shown here is derived from an EMBL/GenBank/DDBJ whole genome shotgun (WGS) entry which is preliminary data.</text>
</comment>
<gene>
    <name evidence="2" type="ORF">GGR16_002195</name>
</gene>
<protein>
    <submittedName>
        <fullName evidence="2">Uncharacterized protein</fullName>
    </submittedName>
</protein>
<name>A0A840C2J4_9HYPH</name>
<reference evidence="2 3" key="1">
    <citation type="submission" date="2020-08" db="EMBL/GenBank/DDBJ databases">
        <title>Genomic Encyclopedia of Type Strains, Phase IV (KMG-IV): sequencing the most valuable type-strain genomes for metagenomic binning, comparative biology and taxonomic classification.</title>
        <authorList>
            <person name="Goeker M."/>
        </authorList>
    </citation>
    <scope>NUCLEOTIDE SEQUENCE [LARGE SCALE GENOMIC DNA]</scope>
    <source>
        <strain evidence="2 3">DSM 103737</strain>
    </source>
</reference>
<dbReference type="AlphaFoldDB" id="A0A840C2J4"/>
<evidence type="ECO:0000313" key="2">
    <source>
        <dbReference type="EMBL" id="MBB4017166.1"/>
    </source>
</evidence>
<feature type="region of interest" description="Disordered" evidence="1">
    <location>
        <begin position="1"/>
        <end position="80"/>
    </location>
</feature>
<dbReference type="Proteomes" id="UP000577362">
    <property type="component" value="Unassembled WGS sequence"/>
</dbReference>
<keyword evidence="3" id="KW-1185">Reference proteome</keyword>
<sequence>MTTSNIDRTRRTVQPVSRPAPAPPANRDVASSPGREARSQASGEVRSHPLAPVGRRQSSTRSRAGVGTPLPNTAEGLVESYVRPPPEDMSLVAGPACLGLLDAIVAEIVPVLEDIPGDAAAILAAERDQRRDLLTRLYAIGGVA</sequence>
<evidence type="ECO:0000313" key="3">
    <source>
        <dbReference type="Proteomes" id="UP000577362"/>
    </source>
</evidence>
<evidence type="ECO:0000256" key="1">
    <source>
        <dbReference type="SAM" id="MobiDB-lite"/>
    </source>
</evidence>